<dbReference type="AlphaFoldDB" id="A0A6S7KT32"/>
<comment type="caution">
    <text evidence="1">The sequence shown here is derived from an EMBL/GenBank/DDBJ whole genome shotgun (WGS) entry which is preliminary data.</text>
</comment>
<keyword evidence="2" id="KW-1185">Reference proteome</keyword>
<evidence type="ECO:0000313" key="1">
    <source>
        <dbReference type="EMBL" id="CAB4046034.1"/>
    </source>
</evidence>
<gene>
    <name evidence="1" type="ORF">PACLA_8A065120</name>
</gene>
<dbReference type="OrthoDB" id="5982296at2759"/>
<dbReference type="Proteomes" id="UP001152795">
    <property type="component" value="Unassembled WGS sequence"/>
</dbReference>
<proteinExistence type="predicted"/>
<dbReference type="EMBL" id="CACRXK020044844">
    <property type="protein sequence ID" value="CAB4046034.1"/>
    <property type="molecule type" value="Genomic_DNA"/>
</dbReference>
<sequence>MYSVTVKAWNGQKQVCYQNKYGIMPLPQHGGSYPSATVNIAGNTRVKDYCMAVGVQKTGTTADGWTQNANGYDSARSDSDWPNSQYNHVSPYVTVWLK</sequence>
<organism evidence="1 2">
    <name type="scientific">Paramuricea clavata</name>
    <name type="common">Red gorgonian</name>
    <name type="synonym">Violescent sea-whip</name>
    <dbReference type="NCBI Taxonomy" id="317549"/>
    <lineage>
        <taxon>Eukaryota</taxon>
        <taxon>Metazoa</taxon>
        <taxon>Cnidaria</taxon>
        <taxon>Anthozoa</taxon>
        <taxon>Octocorallia</taxon>
        <taxon>Malacalcyonacea</taxon>
        <taxon>Plexauridae</taxon>
        <taxon>Paramuricea</taxon>
    </lineage>
</organism>
<name>A0A6S7KT32_PARCT</name>
<accession>A0A6S7KT32</accession>
<reference evidence="1" key="1">
    <citation type="submission" date="2020-04" db="EMBL/GenBank/DDBJ databases">
        <authorList>
            <person name="Alioto T."/>
            <person name="Alioto T."/>
            <person name="Gomez Garrido J."/>
        </authorList>
    </citation>
    <scope>NUCLEOTIDE SEQUENCE</scope>
    <source>
        <strain evidence="1">A484AB</strain>
    </source>
</reference>
<evidence type="ECO:0000313" key="2">
    <source>
        <dbReference type="Proteomes" id="UP001152795"/>
    </source>
</evidence>
<protein>
    <submittedName>
        <fullName evidence="1">Uncharacterized protein</fullName>
    </submittedName>
</protein>